<dbReference type="GO" id="GO:0016020">
    <property type="term" value="C:membrane"/>
    <property type="evidence" value="ECO:0007669"/>
    <property type="project" value="UniProtKB-SubCell"/>
</dbReference>
<sequence length="122" mass="13079">MWLGSTISSAISEKIYNKNLVTVTTLRKVFQSISLFGIAIALVVLSFFGPEQKYLAVATAVVCLTAEGFSTAGFIVNQLDLSPNYAGVIMCLLNCIVTLICAVIPIITSAILRNDSVSNIPY</sequence>
<dbReference type="InterPro" id="IPR036259">
    <property type="entry name" value="MFS_trans_sf"/>
</dbReference>
<dbReference type="AlphaFoldDB" id="A0A9N9QZS5"/>
<dbReference type="OrthoDB" id="2985014at2759"/>
<proteinExistence type="predicted"/>
<name>A0A9N9QZS5_9NEOP</name>
<feature type="transmembrane region" description="Helical" evidence="5">
    <location>
        <begin position="55"/>
        <end position="79"/>
    </location>
</feature>
<evidence type="ECO:0000256" key="5">
    <source>
        <dbReference type="SAM" id="Phobius"/>
    </source>
</evidence>
<evidence type="ECO:0000256" key="3">
    <source>
        <dbReference type="ARBA" id="ARBA00022989"/>
    </source>
</evidence>
<gene>
    <name evidence="6" type="ORF">DIATSA_LOCUS4423</name>
</gene>
<feature type="transmembrane region" description="Helical" evidence="5">
    <location>
        <begin position="85"/>
        <end position="112"/>
    </location>
</feature>
<dbReference type="PANTHER" id="PTHR11662">
    <property type="entry name" value="SOLUTE CARRIER FAMILY 17"/>
    <property type="match status" value="1"/>
</dbReference>
<organism evidence="6 7">
    <name type="scientific">Diatraea saccharalis</name>
    <name type="common">sugarcane borer</name>
    <dbReference type="NCBI Taxonomy" id="40085"/>
    <lineage>
        <taxon>Eukaryota</taxon>
        <taxon>Metazoa</taxon>
        <taxon>Ecdysozoa</taxon>
        <taxon>Arthropoda</taxon>
        <taxon>Hexapoda</taxon>
        <taxon>Insecta</taxon>
        <taxon>Pterygota</taxon>
        <taxon>Neoptera</taxon>
        <taxon>Endopterygota</taxon>
        <taxon>Lepidoptera</taxon>
        <taxon>Glossata</taxon>
        <taxon>Ditrysia</taxon>
        <taxon>Pyraloidea</taxon>
        <taxon>Crambidae</taxon>
        <taxon>Crambinae</taxon>
        <taxon>Diatraea</taxon>
    </lineage>
</organism>
<accession>A0A9N9QZS5</accession>
<dbReference type="EMBL" id="OU893347">
    <property type="protein sequence ID" value="CAG9786473.1"/>
    <property type="molecule type" value="Genomic_DNA"/>
</dbReference>
<comment type="subcellular location">
    <subcellularLocation>
        <location evidence="1">Membrane</location>
        <topology evidence="1">Multi-pass membrane protein</topology>
    </subcellularLocation>
</comment>
<feature type="transmembrane region" description="Helical" evidence="5">
    <location>
        <begin position="29"/>
        <end position="48"/>
    </location>
</feature>
<dbReference type="InterPro" id="IPR050382">
    <property type="entry name" value="MFS_Na/Anion_cotransporter"/>
</dbReference>
<keyword evidence="7" id="KW-1185">Reference proteome</keyword>
<keyword evidence="2 5" id="KW-0812">Transmembrane</keyword>
<dbReference type="SUPFAM" id="SSF103473">
    <property type="entry name" value="MFS general substrate transporter"/>
    <property type="match status" value="1"/>
</dbReference>
<dbReference type="PANTHER" id="PTHR11662:SF399">
    <property type="entry name" value="FI19708P1-RELATED"/>
    <property type="match status" value="1"/>
</dbReference>
<evidence type="ECO:0000256" key="1">
    <source>
        <dbReference type="ARBA" id="ARBA00004141"/>
    </source>
</evidence>
<keyword evidence="4 5" id="KW-0472">Membrane</keyword>
<evidence type="ECO:0000256" key="4">
    <source>
        <dbReference type="ARBA" id="ARBA00023136"/>
    </source>
</evidence>
<evidence type="ECO:0000313" key="6">
    <source>
        <dbReference type="EMBL" id="CAG9786473.1"/>
    </source>
</evidence>
<evidence type="ECO:0000313" key="7">
    <source>
        <dbReference type="Proteomes" id="UP001153714"/>
    </source>
</evidence>
<dbReference type="Proteomes" id="UP001153714">
    <property type="component" value="Chromosome 16"/>
</dbReference>
<protein>
    <submittedName>
        <fullName evidence="6">Uncharacterized protein</fullName>
    </submittedName>
</protein>
<reference evidence="6" key="1">
    <citation type="submission" date="2021-12" db="EMBL/GenBank/DDBJ databases">
        <authorList>
            <person name="King R."/>
        </authorList>
    </citation>
    <scope>NUCLEOTIDE SEQUENCE</scope>
</reference>
<evidence type="ECO:0000256" key="2">
    <source>
        <dbReference type="ARBA" id="ARBA00022692"/>
    </source>
</evidence>
<keyword evidence="3 5" id="KW-1133">Transmembrane helix</keyword>
<reference evidence="6" key="2">
    <citation type="submission" date="2022-10" db="EMBL/GenBank/DDBJ databases">
        <authorList>
            <consortium name="ENA_rothamsted_submissions"/>
            <consortium name="culmorum"/>
            <person name="King R."/>
        </authorList>
    </citation>
    <scope>NUCLEOTIDE SEQUENCE</scope>
</reference>